<protein>
    <submittedName>
        <fullName evidence="1">TrkH-domain-containing protein</fullName>
    </submittedName>
</protein>
<dbReference type="EMBL" id="ML208547">
    <property type="protein sequence ID" value="TFK62975.1"/>
    <property type="molecule type" value="Genomic_DNA"/>
</dbReference>
<name>A0ACD3AC17_9AGAR</name>
<dbReference type="Proteomes" id="UP000308600">
    <property type="component" value="Unassembled WGS sequence"/>
</dbReference>
<accession>A0ACD3AC17</accession>
<evidence type="ECO:0000313" key="2">
    <source>
        <dbReference type="Proteomes" id="UP000308600"/>
    </source>
</evidence>
<keyword evidence="2" id="KW-1185">Reference proteome</keyword>
<sequence>MPTGANNSGIKDVTVTKDEPSSANSPNLLVRVGRPKPSLVHRLNALFQRAIDAASAEATFFRVHILAFTFVPLFASGVFYGCNGRFHISFLDSMFLCYSAMTVCGLSTINLSSTTPLQQAILYVLMLIGDITVVSWVMVLVRRNHFRTRCEYVVANRPRDRSKTLFIKSLADVASTPPPDAPHRSVNGTTVVNGSLPSDYPQVSITNATPGVTLLGFDATQQPESPISLRSSEYHARFDDIGTPNNPRQNESAVGPISDESGPEAVLGDNQGLTYSPQALSASLAPSSVYETRSLDAAMSTSVDARRRFTTIREGVPYPRRGTTIIARHPTNPAVPGSPASKKYEGYGGFPGVANFATSALKIAMPETYRKVQRQLTLPQTQTIEAQNTPWLDFDLVSGRNSDFHTEELTDEQVEAIGGAEYRALVWLSWLVPLYFVGTQIISYLIFAPWLATISQYDSVFEAQFRLVAKPWFSLFQVMGAYTGGGLSLVDLGMVPFMQAYLMIFSLAFVILAGNHALPIFLRFAIWILSRIVPKDSESDKALSFLLDHPRRCFIYLFPSHQTWFLVIILLSFSAMEWVAFEVLSIGLDAFDTLPRGARIVAGLFQGLAARASGFAIVPLSPLAPALQFLYVVMMYIAVYPVAMSIHSTNVYEERSLGVFEEPPDEEDEEPADGVMEKFNRRERIGRYMNWHFRRQLSIDIWWLVWAVFVIAIIERDNLLDEEKKWFDMFRVLFELVSAFSGIGLSLGFPSDNFSFVGAMHPLSKLVVIVIMVRGRHRGLPVAIDRAVLLPKELESRKLGANKGNTDVTQRAPGYQIPEAPVGENGV</sequence>
<gene>
    <name evidence="1" type="ORF">BDN72DRAFT_848162</name>
</gene>
<evidence type="ECO:0000313" key="1">
    <source>
        <dbReference type="EMBL" id="TFK62975.1"/>
    </source>
</evidence>
<organism evidence="1 2">
    <name type="scientific">Pluteus cervinus</name>
    <dbReference type="NCBI Taxonomy" id="181527"/>
    <lineage>
        <taxon>Eukaryota</taxon>
        <taxon>Fungi</taxon>
        <taxon>Dikarya</taxon>
        <taxon>Basidiomycota</taxon>
        <taxon>Agaricomycotina</taxon>
        <taxon>Agaricomycetes</taxon>
        <taxon>Agaricomycetidae</taxon>
        <taxon>Agaricales</taxon>
        <taxon>Pluteineae</taxon>
        <taxon>Pluteaceae</taxon>
        <taxon>Pluteus</taxon>
    </lineage>
</organism>
<proteinExistence type="predicted"/>
<reference evidence="1 2" key="1">
    <citation type="journal article" date="2019" name="Nat. Ecol. Evol.">
        <title>Megaphylogeny resolves global patterns of mushroom evolution.</title>
        <authorList>
            <person name="Varga T."/>
            <person name="Krizsan K."/>
            <person name="Foldi C."/>
            <person name="Dima B."/>
            <person name="Sanchez-Garcia M."/>
            <person name="Sanchez-Ramirez S."/>
            <person name="Szollosi G.J."/>
            <person name="Szarkandi J.G."/>
            <person name="Papp V."/>
            <person name="Albert L."/>
            <person name="Andreopoulos W."/>
            <person name="Angelini C."/>
            <person name="Antonin V."/>
            <person name="Barry K.W."/>
            <person name="Bougher N.L."/>
            <person name="Buchanan P."/>
            <person name="Buyck B."/>
            <person name="Bense V."/>
            <person name="Catcheside P."/>
            <person name="Chovatia M."/>
            <person name="Cooper J."/>
            <person name="Damon W."/>
            <person name="Desjardin D."/>
            <person name="Finy P."/>
            <person name="Geml J."/>
            <person name="Haridas S."/>
            <person name="Hughes K."/>
            <person name="Justo A."/>
            <person name="Karasinski D."/>
            <person name="Kautmanova I."/>
            <person name="Kiss B."/>
            <person name="Kocsube S."/>
            <person name="Kotiranta H."/>
            <person name="LaButti K.M."/>
            <person name="Lechner B.E."/>
            <person name="Liimatainen K."/>
            <person name="Lipzen A."/>
            <person name="Lukacs Z."/>
            <person name="Mihaltcheva S."/>
            <person name="Morgado L.N."/>
            <person name="Niskanen T."/>
            <person name="Noordeloos M.E."/>
            <person name="Ohm R.A."/>
            <person name="Ortiz-Santana B."/>
            <person name="Ovrebo C."/>
            <person name="Racz N."/>
            <person name="Riley R."/>
            <person name="Savchenko A."/>
            <person name="Shiryaev A."/>
            <person name="Soop K."/>
            <person name="Spirin V."/>
            <person name="Szebenyi C."/>
            <person name="Tomsovsky M."/>
            <person name="Tulloss R.E."/>
            <person name="Uehling J."/>
            <person name="Grigoriev I.V."/>
            <person name="Vagvolgyi C."/>
            <person name="Papp T."/>
            <person name="Martin F.M."/>
            <person name="Miettinen O."/>
            <person name="Hibbett D.S."/>
            <person name="Nagy L.G."/>
        </authorList>
    </citation>
    <scope>NUCLEOTIDE SEQUENCE [LARGE SCALE GENOMIC DNA]</scope>
    <source>
        <strain evidence="1 2">NL-1719</strain>
    </source>
</reference>